<keyword evidence="1" id="KW-0732">Signal</keyword>
<gene>
    <name evidence="2" type="ORF">I3842_04G173600</name>
</gene>
<organism evidence="2 3">
    <name type="scientific">Carya illinoinensis</name>
    <name type="common">Pecan</name>
    <dbReference type="NCBI Taxonomy" id="32201"/>
    <lineage>
        <taxon>Eukaryota</taxon>
        <taxon>Viridiplantae</taxon>
        <taxon>Streptophyta</taxon>
        <taxon>Embryophyta</taxon>
        <taxon>Tracheophyta</taxon>
        <taxon>Spermatophyta</taxon>
        <taxon>Magnoliopsida</taxon>
        <taxon>eudicotyledons</taxon>
        <taxon>Gunneridae</taxon>
        <taxon>Pentapetalae</taxon>
        <taxon>rosids</taxon>
        <taxon>fabids</taxon>
        <taxon>Fagales</taxon>
        <taxon>Juglandaceae</taxon>
        <taxon>Carya</taxon>
    </lineage>
</organism>
<evidence type="ECO:0000313" key="2">
    <source>
        <dbReference type="EMBL" id="KAG6718840.1"/>
    </source>
</evidence>
<accession>A0A922FE13</accession>
<name>A0A922FE13_CARIL</name>
<protein>
    <submittedName>
        <fullName evidence="2">Uncharacterized protein</fullName>
    </submittedName>
</protein>
<comment type="caution">
    <text evidence="2">The sequence shown here is derived from an EMBL/GenBank/DDBJ whole genome shotgun (WGS) entry which is preliminary data.</text>
</comment>
<sequence>MGLAFSLELYFMVLNLHNITARAEVCNNPYISLSLSLVCVCVEISSLSSFSQCGFLYRYNNSLSLCVNSSFLLLLI</sequence>
<evidence type="ECO:0000256" key="1">
    <source>
        <dbReference type="SAM" id="SignalP"/>
    </source>
</evidence>
<feature type="signal peptide" evidence="1">
    <location>
        <begin position="1"/>
        <end position="23"/>
    </location>
</feature>
<proteinExistence type="predicted"/>
<dbReference type="EMBL" id="CM031828">
    <property type="protein sequence ID" value="KAG6718840.1"/>
    <property type="molecule type" value="Genomic_DNA"/>
</dbReference>
<reference evidence="2" key="1">
    <citation type="submission" date="2021-01" db="EMBL/GenBank/DDBJ databases">
        <authorList>
            <person name="Lovell J.T."/>
            <person name="Bentley N."/>
            <person name="Bhattarai G."/>
            <person name="Jenkins J.W."/>
            <person name="Sreedasyam A."/>
            <person name="Alarcon Y."/>
            <person name="Bock C."/>
            <person name="Boston L."/>
            <person name="Carlson J."/>
            <person name="Cervantes K."/>
            <person name="Clermont K."/>
            <person name="Krom N."/>
            <person name="Kubenka K."/>
            <person name="Mamidi S."/>
            <person name="Mattison C."/>
            <person name="Monteros M."/>
            <person name="Pisani C."/>
            <person name="Plott C."/>
            <person name="Rajasekar S."/>
            <person name="Rhein H.S."/>
            <person name="Rohla C."/>
            <person name="Song M."/>
            <person name="Hilaire R.S."/>
            <person name="Shu S."/>
            <person name="Wells L."/>
            <person name="Wang X."/>
            <person name="Webber J."/>
            <person name="Heerema R.J."/>
            <person name="Klein P."/>
            <person name="Conner P."/>
            <person name="Grauke L."/>
            <person name="Grimwood J."/>
            <person name="Schmutz J."/>
            <person name="Randall J.J."/>
        </authorList>
    </citation>
    <scope>NUCLEOTIDE SEQUENCE</scope>
    <source>
        <tissue evidence="2">Leaf</tissue>
    </source>
</reference>
<evidence type="ECO:0000313" key="3">
    <source>
        <dbReference type="Proteomes" id="UP000811246"/>
    </source>
</evidence>
<feature type="chain" id="PRO_5036817657" evidence="1">
    <location>
        <begin position="24"/>
        <end position="76"/>
    </location>
</feature>
<dbReference type="AlphaFoldDB" id="A0A922FE13"/>
<dbReference type="Proteomes" id="UP000811246">
    <property type="component" value="Chromosome 4"/>
</dbReference>